<dbReference type="EMBL" id="JADKIO010000009">
    <property type="protein sequence ID" value="MBK9797287.1"/>
    <property type="molecule type" value="Genomic_DNA"/>
</dbReference>
<reference evidence="1" key="1">
    <citation type="submission" date="2020-10" db="EMBL/GenBank/DDBJ databases">
        <title>Connecting structure to function with the recovery of over 1000 high-quality activated sludge metagenome-assembled genomes encoding full-length rRNA genes using long-read sequencing.</title>
        <authorList>
            <person name="Singleton C.M."/>
            <person name="Petriglieri F."/>
            <person name="Kristensen J.M."/>
            <person name="Kirkegaard R.H."/>
            <person name="Michaelsen T.Y."/>
            <person name="Andersen M.H."/>
            <person name="Karst S.M."/>
            <person name="Dueholm M.S."/>
            <person name="Nielsen P.H."/>
            <person name="Albertsen M."/>
        </authorList>
    </citation>
    <scope>NUCLEOTIDE SEQUENCE</scope>
    <source>
        <strain evidence="1">Skiv_18-Q3-R9-52_MAXAC.067</strain>
    </source>
</reference>
<dbReference type="SUPFAM" id="SSF56935">
    <property type="entry name" value="Porins"/>
    <property type="match status" value="1"/>
</dbReference>
<evidence type="ECO:0000313" key="1">
    <source>
        <dbReference type="EMBL" id="MBK9797287.1"/>
    </source>
</evidence>
<evidence type="ECO:0000313" key="2">
    <source>
        <dbReference type="Proteomes" id="UP000886657"/>
    </source>
</evidence>
<accession>A0A9D7SGK5</accession>
<gene>
    <name evidence="1" type="ORF">IPP58_12480</name>
</gene>
<dbReference type="Gene3D" id="2.40.160.10">
    <property type="entry name" value="Porin"/>
    <property type="match status" value="1"/>
</dbReference>
<dbReference type="InterPro" id="IPR023614">
    <property type="entry name" value="Porin_dom_sf"/>
</dbReference>
<sequence>MRIPSLRTATDRDQAPPSRSAPGYWGAWAGLLLLGCWAGQSAQAQALQYGPFSLNAFAKYEGARTSNFNERLQLYNDATKQQQWADQLVPGTRFGTEPTNVWLFQPWLGVKFDLGGGFKATAMLSQRWRGGMGVPNTVDVPGFLYEENVAISHEDYGRLAVGKMVARGWSVADYPYGTSVGLANEWAQSGAGYGLLTKAIRYTSRPFDVFSGDLVLEATYDQGNTAFKIHKPRFWEFYAQYHNAGLVVDLIVQDTRNGNPQAWGHGPFTGLTPFPRDDAKIGGAGQGMAMVMARYDIDAHWQVSGGLRSNRWSGADAVITVPGPPSQWNNMFNVDWGGTRDGIPNPGYAATSTDGFAALRYRRDKWSAWLAGQILGTASTANPSERGQSNWANFNTMGVQYDFGRGLSAYGGVGMVRYGRLGLSPMSMPTNSAFTGVDSRVSRNGNWALIGLLYVL</sequence>
<protein>
    <submittedName>
        <fullName evidence="1">Uncharacterized protein</fullName>
    </submittedName>
</protein>
<dbReference type="AlphaFoldDB" id="A0A9D7SGK5"/>
<comment type="caution">
    <text evidence="1">The sequence shown here is derived from an EMBL/GenBank/DDBJ whole genome shotgun (WGS) entry which is preliminary data.</text>
</comment>
<name>A0A9D7SGK5_9BACT</name>
<dbReference type="Proteomes" id="UP000886657">
    <property type="component" value="Unassembled WGS sequence"/>
</dbReference>
<proteinExistence type="predicted"/>
<organism evidence="1 2">
    <name type="scientific">Candidatus Geothrix skivensis</name>
    <dbReference type="NCBI Taxonomy" id="2954439"/>
    <lineage>
        <taxon>Bacteria</taxon>
        <taxon>Pseudomonadati</taxon>
        <taxon>Acidobacteriota</taxon>
        <taxon>Holophagae</taxon>
        <taxon>Holophagales</taxon>
        <taxon>Holophagaceae</taxon>
        <taxon>Geothrix</taxon>
    </lineage>
</organism>